<evidence type="ECO:0000256" key="1">
    <source>
        <dbReference type="SAM" id="MobiDB-lite"/>
    </source>
</evidence>
<accession>A0A0D2JID3</accession>
<dbReference type="InterPro" id="IPR050266">
    <property type="entry name" value="AB_hydrolase_sf"/>
</dbReference>
<feature type="domain" description="AB hydrolase-1" evidence="2">
    <location>
        <begin position="64"/>
        <end position="177"/>
    </location>
</feature>
<dbReference type="PANTHER" id="PTHR43798:SF33">
    <property type="entry name" value="HYDROLASE, PUTATIVE (AFU_ORTHOLOGUE AFUA_2G14860)-RELATED"/>
    <property type="match status" value="1"/>
</dbReference>
<dbReference type="GO" id="GO:0016020">
    <property type="term" value="C:membrane"/>
    <property type="evidence" value="ECO:0007669"/>
    <property type="project" value="TreeGrafter"/>
</dbReference>
<feature type="region of interest" description="Disordered" evidence="1">
    <location>
        <begin position="271"/>
        <end position="300"/>
    </location>
</feature>
<keyword evidence="4" id="KW-1185">Reference proteome</keyword>
<gene>
    <name evidence="3" type="ORF">X474_03885</name>
</gene>
<dbReference type="Pfam" id="PF12697">
    <property type="entry name" value="Abhydrolase_6"/>
    <property type="match status" value="1"/>
</dbReference>
<dbReference type="SUPFAM" id="SSF53474">
    <property type="entry name" value="alpha/beta-Hydrolases"/>
    <property type="match status" value="1"/>
</dbReference>
<dbReference type="EMBL" id="AZAC01000003">
    <property type="protein sequence ID" value="KIX15441.1"/>
    <property type="molecule type" value="Genomic_DNA"/>
</dbReference>
<organism evidence="3 4">
    <name type="scientific">Dethiosulfatarculus sandiegensis</name>
    <dbReference type="NCBI Taxonomy" id="1429043"/>
    <lineage>
        <taxon>Bacteria</taxon>
        <taxon>Pseudomonadati</taxon>
        <taxon>Thermodesulfobacteriota</taxon>
        <taxon>Desulfarculia</taxon>
        <taxon>Desulfarculales</taxon>
        <taxon>Desulfarculaceae</taxon>
        <taxon>Dethiosulfatarculus</taxon>
    </lineage>
</organism>
<evidence type="ECO:0000313" key="3">
    <source>
        <dbReference type="EMBL" id="KIX15441.1"/>
    </source>
</evidence>
<dbReference type="Gene3D" id="3.40.50.1820">
    <property type="entry name" value="alpha/beta hydrolase"/>
    <property type="match status" value="1"/>
</dbReference>
<reference evidence="3 4" key="1">
    <citation type="submission" date="2013-11" db="EMBL/GenBank/DDBJ databases">
        <title>Metagenomic analysis of a methanogenic consortium involved in long chain n-alkane degradation.</title>
        <authorList>
            <person name="Davidova I.A."/>
            <person name="Callaghan A.V."/>
            <person name="Wawrik B."/>
            <person name="Pruitt S."/>
            <person name="Marks C."/>
            <person name="Duncan K.E."/>
            <person name="Suflita J.M."/>
        </authorList>
    </citation>
    <scope>NUCLEOTIDE SEQUENCE [LARGE SCALE GENOMIC DNA]</scope>
    <source>
        <strain evidence="3 4">SPR</strain>
    </source>
</reference>
<dbReference type="Proteomes" id="UP000032233">
    <property type="component" value="Unassembled WGS sequence"/>
</dbReference>
<dbReference type="GO" id="GO:0046464">
    <property type="term" value="P:acylglycerol catabolic process"/>
    <property type="evidence" value="ECO:0007669"/>
    <property type="project" value="TreeGrafter"/>
</dbReference>
<comment type="caution">
    <text evidence="3">The sequence shown here is derived from an EMBL/GenBank/DDBJ whole genome shotgun (WGS) entry which is preliminary data.</text>
</comment>
<dbReference type="STRING" id="1429043.X474_03885"/>
<dbReference type="AlphaFoldDB" id="A0A0D2JID3"/>
<protein>
    <recommendedName>
        <fullName evidence="2">AB hydrolase-1 domain-containing protein</fullName>
    </recommendedName>
</protein>
<name>A0A0D2JID3_9BACT</name>
<dbReference type="InterPro" id="IPR029058">
    <property type="entry name" value="AB_hydrolase_fold"/>
</dbReference>
<proteinExistence type="predicted"/>
<dbReference type="InterPro" id="IPR000073">
    <property type="entry name" value="AB_hydrolase_1"/>
</dbReference>
<dbReference type="PANTHER" id="PTHR43798">
    <property type="entry name" value="MONOACYLGLYCEROL LIPASE"/>
    <property type="match status" value="1"/>
</dbReference>
<evidence type="ECO:0000259" key="2">
    <source>
        <dbReference type="Pfam" id="PF12697"/>
    </source>
</evidence>
<sequence>MAKIGSLVAPRASAGFLERYFLTPSRREMQAWEIDCMAKAETSIFTFDEKRKFPVYSWGQGPVVMLVHGWSGRASQLTTLVPGLLKKGYQVVSFDAPGHGEADGKLTGMPEMAAALSQVADHFGPIEAVVAHSLGGAAATLAQSRGLAAKKLVFISPPENVGDYLYRAARLFGFSHKVARGSQELLEKRFSFTFQKVRGASLAPSMGAPLLLIHDVKDRQVNFEDSHLWVESWPESTLMSTEGLGHLRILREASVVKATLEFLGQPEEEYLGTEPETLSGKGVLPEKYQGSGRLGQTVQE</sequence>
<dbReference type="InParanoid" id="A0A0D2JID3"/>
<dbReference type="GO" id="GO:0047372">
    <property type="term" value="F:monoacylglycerol lipase activity"/>
    <property type="evidence" value="ECO:0007669"/>
    <property type="project" value="TreeGrafter"/>
</dbReference>
<evidence type="ECO:0000313" key="4">
    <source>
        <dbReference type="Proteomes" id="UP000032233"/>
    </source>
</evidence>